<feature type="compositionally biased region" description="Polar residues" evidence="1">
    <location>
        <begin position="328"/>
        <end position="341"/>
    </location>
</feature>
<evidence type="ECO:0000313" key="3">
    <source>
        <dbReference type="RefSeq" id="XP_025050771.1"/>
    </source>
</evidence>
<feature type="compositionally biased region" description="Low complexity" evidence="1">
    <location>
        <begin position="114"/>
        <end position="126"/>
    </location>
</feature>
<reference evidence="3" key="1">
    <citation type="submission" date="2025-08" db="UniProtKB">
        <authorList>
            <consortium name="RefSeq"/>
        </authorList>
    </citation>
    <scope>IDENTIFICATION</scope>
</reference>
<accession>A0A3Q0FT16</accession>
<dbReference type="InParanoid" id="A0A3Q0FT16"/>
<feature type="region of interest" description="Disordered" evidence="1">
    <location>
        <begin position="290"/>
        <end position="314"/>
    </location>
</feature>
<feature type="region of interest" description="Disordered" evidence="1">
    <location>
        <begin position="166"/>
        <end position="221"/>
    </location>
</feature>
<dbReference type="KEGG" id="asn:112548645"/>
<evidence type="ECO:0000256" key="1">
    <source>
        <dbReference type="SAM" id="MobiDB-lite"/>
    </source>
</evidence>
<keyword evidence="2" id="KW-1185">Reference proteome</keyword>
<feature type="compositionally biased region" description="Polar residues" evidence="1">
    <location>
        <begin position="204"/>
        <end position="216"/>
    </location>
</feature>
<dbReference type="AlphaFoldDB" id="A0A3Q0FT16"/>
<feature type="region of interest" description="Disordered" evidence="1">
    <location>
        <begin position="256"/>
        <end position="277"/>
    </location>
</feature>
<dbReference type="Proteomes" id="UP000189705">
    <property type="component" value="Unplaced"/>
</dbReference>
<feature type="region of interest" description="Disordered" evidence="1">
    <location>
        <begin position="96"/>
        <end position="147"/>
    </location>
</feature>
<organism evidence="2 3">
    <name type="scientific">Alligator sinensis</name>
    <name type="common">Chinese alligator</name>
    <dbReference type="NCBI Taxonomy" id="38654"/>
    <lineage>
        <taxon>Eukaryota</taxon>
        <taxon>Metazoa</taxon>
        <taxon>Chordata</taxon>
        <taxon>Craniata</taxon>
        <taxon>Vertebrata</taxon>
        <taxon>Euteleostomi</taxon>
        <taxon>Archelosauria</taxon>
        <taxon>Archosauria</taxon>
        <taxon>Crocodylia</taxon>
        <taxon>Alligatoridae</taxon>
        <taxon>Alligatorinae</taxon>
        <taxon>Alligator</taxon>
    </lineage>
</organism>
<sequence length="355" mass="37419">MLGAAPTSVLEPALPSQEMCQCTRYESGAARWLRLPLRPSGNLARLELAHHDKWLLIPLMASGHWLGTSLLPSWQLQMAQKGQAPGAQMATGVVWPDEAPCKHGSPGPSPPPCSSALAGSRARSGAPRPQRSLAELSPDPKHETRSCFQHRTHSFLFPRVAFLTRGGSSAAHDPGSPGRPQPCQDQHGAASSPTQATSSALSAGTQPQPKQEQKLPTGSGLLPICREAQGFAGQQPLLLWSNAVRSGTAPQLETSMCARGSQSGPYQAPPSPTERSLPTWDRITGDTVSSPWDLPHVPEPSCPPQASGKAPAHEGQCALLPGPCLAQFSSATQSPQPSLGGTRSLCAKPRCRGED</sequence>
<dbReference type="RefSeq" id="XP_025050771.1">
    <property type="nucleotide sequence ID" value="XM_025194986.1"/>
</dbReference>
<name>A0A3Q0FT16_ALLSI</name>
<dbReference type="GeneID" id="112548645"/>
<feature type="region of interest" description="Disordered" evidence="1">
    <location>
        <begin position="328"/>
        <end position="355"/>
    </location>
</feature>
<evidence type="ECO:0000313" key="2">
    <source>
        <dbReference type="Proteomes" id="UP000189705"/>
    </source>
</evidence>
<protein>
    <submittedName>
        <fullName evidence="3">Transcription initiation factor TFIID subunit 4-like</fullName>
    </submittedName>
</protein>
<gene>
    <name evidence="3" type="primary">LOC112548645</name>
</gene>
<feature type="compositionally biased region" description="Low complexity" evidence="1">
    <location>
        <begin position="189"/>
        <end position="203"/>
    </location>
</feature>
<proteinExistence type="predicted"/>
<feature type="compositionally biased region" description="Polar residues" evidence="1">
    <location>
        <begin position="256"/>
        <end position="265"/>
    </location>
</feature>